<evidence type="ECO:0000256" key="7">
    <source>
        <dbReference type="RuleBase" id="RU003960"/>
    </source>
</evidence>
<dbReference type="CDD" id="cd11645">
    <property type="entry name" value="Precorrin_2_C20_MT"/>
    <property type="match status" value="1"/>
</dbReference>
<evidence type="ECO:0000256" key="2">
    <source>
        <dbReference type="ARBA" id="ARBA00005879"/>
    </source>
</evidence>
<name>A0A1H6FRQ8_THEAL</name>
<dbReference type="UniPathway" id="UPA00148"/>
<dbReference type="InterPro" id="IPR012382">
    <property type="entry name" value="CobI/CbiL"/>
</dbReference>
<dbReference type="Pfam" id="PF00590">
    <property type="entry name" value="TP_methylase"/>
    <property type="match status" value="2"/>
</dbReference>
<dbReference type="SUPFAM" id="SSF53790">
    <property type="entry name" value="Tetrapyrrole methylase"/>
    <property type="match status" value="2"/>
</dbReference>
<dbReference type="NCBIfam" id="NF004647">
    <property type="entry name" value="PRK05990.1"/>
    <property type="match status" value="1"/>
</dbReference>
<dbReference type="AlphaFoldDB" id="A0A1H6FRQ8"/>
<protein>
    <submittedName>
        <fullName evidence="9">Precorrin-2 C20-methyltransferase / precorrin-3B C17-methyltransferase</fullName>
    </submittedName>
</protein>
<dbReference type="Proteomes" id="UP000222056">
    <property type="component" value="Unassembled WGS sequence"/>
</dbReference>
<feature type="domain" description="Tetrapyrrole methylase" evidence="8">
    <location>
        <begin position="12"/>
        <end position="225"/>
    </location>
</feature>
<dbReference type="GO" id="GO:0030788">
    <property type="term" value="F:precorrin-2 C20-methyltransferase activity"/>
    <property type="evidence" value="ECO:0007669"/>
    <property type="project" value="InterPro"/>
</dbReference>
<keyword evidence="5 7" id="KW-0808">Transferase</keyword>
<proteinExistence type="inferred from homology"/>
<dbReference type="InterPro" id="IPR000878">
    <property type="entry name" value="4pyrrol_Mease"/>
</dbReference>
<dbReference type="InterPro" id="IPR014777">
    <property type="entry name" value="4pyrrole_Mease_sub1"/>
</dbReference>
<dbReference type="OrthoDB" id="9804789at2"/>
<sequence length="505" mass="54370">MKDNGARGQGLLIGVGLGPGDPELVTPKAQKAIARAEVVAYPSARHGRSVARSIAEPYLREGQEELPLVFPLTTEPEDPRGGYEQALVAAYDEWAQAIAERLAAGRTVAFLCEGDPFVYGSYIYLHERLAPRFRCEVVPGVPSFCAAAAAAGVPLAKRDDALTVLPGTLPEEELARRLAAADAATVLKLGRTFGSVRRAAQAAGVAERAVYVERASTDRERVERLPEVAGDVPYMSILLVPTGDRSPAGKRRPQRHERSLVTVVGIGPGAPDWLTPEAHAALCDADELVGYAPYLERVPRRPGQRRHPSDNRQELERARQAIALAREGRRVAVVSSGDPGVFAMATAVCEALDRDGLAEAVDLQVIPGITAMQAAAARVGAPLGHDFCVLSLSDRLKPWALIERRLRAASAGDLVLALYNPASRSRREQLERARKLLLEHRDGSTPVVVARALGSPEEAVEVTTLADLDCSRIDMRCLLIVGSSRTRVVARGGQRPAIVYTPRSY</sequence>
<evidence type="ECO:0000313" key="10">
    <source>
        <dbReference type="Proteomes" id="UP000222056"/>
    </source>
</evidence>
<gene>
    <name evidence="9" type="ORF">SAMN02745716_1223</name>
</gene>
<dbReference type="NCBIfam" id="TIGR01467">
    <property type="entry name" value="cobI_cbiL"/>
    <property type="match status" value="1"/>
</dbReference>
<evidence type="ECO:0000256" key="5">
    <source>
        <dbReference type="ARBA" id="ARBA00022679"/>
    </source>
</evidence>
<dbReference type="Gene3D" id="3.30.950.10">
    <property type="entry name" value="Methyltransferase, Cobalt-precorrin-4 Transmethylase, Domain 2"/>
    <property type="match status" value="2"/>
</dbReference>
<dbReference type="Gene3D" id="3.40.1010.10">
    <property type="entry name" value="Cobalt-precorrin-4 Transmethylase, Domain 1"/>
    <property type="match status" value="2"/>
</dbReference>
<evidence type="ECO:0000256" key="1">
    <source>
        <dbReference type="ARBA" id="ARBA00004953"/>
    </source>
</evidence>
<keyword evidence="10" id="KW-1185">Reference proteome</keyword>
<dbReference type="InterPro" id="IPR035996">
    <property type="entry name" value="4pyrrol_Methylase_sf"/>
</dbReference>
<dbReference type="PANTHER" id="PTHR47036:SF1">
    <property type="entry name" value="COBALT-FACTOR III C(17)-METHYLTRANSFERASE-RELATED"/>
    <property type="match status" value="1"/>
</dbReference>
<comment type="pathway">
    <text evidence="1">Cofactor biosynthesis; adenosylcobalamin biosynthesis.</text>
</comment>
<keyword evidence="4 7" id="KW-0489">Methyltransferase</keyword>
<dbReference type="GO" id="GO:0009236">
    <property type="term" value="P:cobalamin biosynthetic process"/>
    <property type="evidence" value="ECO:0007669"/>
    <property type="project" value="UniProtKB-UniPathway"/>
</dbReference>
<evidence type="ECO:0000259" key="8">
    <source>
        <dbReference type="Pfam" id="PF00590"/>
    </source>
</evidence>
<feature type="domain" description="Tetrapyrrole methylase" evidence="8">
    <location>
        <begin position="261"/>
        <end position="468"/>
    </location>
</feature>
<evidence type="ECO:0000256" key="6">
    <source>
        <dbReference type="ARBA" id="ARBA00022691"/>
    </source>
</evidence>
<dbReference type="NCBIfam" id="TIGR01466">
    <property type="entry name" value="cobJ_cbiH"/>
    <property type="match status" value="1"/>
</dbReference>
<evidence type="ECO:0000256" key="3">
    <source>
        <dbReference type="ARBA" id="ARBA00022573"/>
    </source>
</evidence>
<dbReference type="InterPro" id="IPR006363">
    <property type="entry name" value="Cbl_synth_CobJ/CibH_dom"/>
</dbReference>
<dbReference type="InterPro" id="IPR014776">
    <property type="entry name" value="4pyrrole_Mease_sub2"/>
</dbReference>
<dbReference type="InterPro" id="IPR051810">
    <property type="entry name" value="Precorrin_MeTrfase"/>
</dbReference>
<dbReference type="RefSeq" id="WP_093117145.1">
    <property type="nucleotide sequence ID" value="NZ_FNWJ01000001.1"/>
</dbReference>
<keyword evidence="6" id="KW-0949">S-adenosyl-L-methionine</keyword>
<keyword evidence="3" id="KW-0169">Cobalamin biosynthesis</keyword>
<evidence type="ECO:0000313" key="9">
    <source>
        <dbReference type="EMBL" id="SEH12848.1"/>
    </source>
</evidence>
<evidence type="ECO:0000256" key="4">
    <source>
        <dbReference type="ARBA" id="ARBA00022603"/>
    </source>
</evidence>
<dbReference type="PROSITE" id="PS00840">
    <property type="entry name" value="SUMT_2"/>
    <property type="match status" value="1"/>
</dbReference>
<dbReference type="PANTHER" id="PTHR47036">
    <property type="entry name" value="COBALT-FACTOR III C(17)-METHYLTRANSFERASE-RELATED"/>
    <property type="match status" value="1"/>
</dbReference>
<dbReference type="GO" id="GO:0032259">
    <property type="term" value="P:methylation"/>
    <property type="evidence" value="ECO:0007669"/>
    <property type="project" value="UniProtKB-KW"/>
</dbReference>
<dbReference type="InterPro" id="IPR006364">
    <property type="entry name" value="CobI/CbiL/CobIJ_dom"/>
</dbReference>
<dbReference type="STRING" id="29539.SAMN02745716_1223"/>
<dbReference type="InterPro" id="IPR003043">
    <property type="entry name" value="Uropor_MeTrfase_CS"/>
</dbReference>
<dbReference type="CDD" id="cd11646">
    <property type="entry name" value="Precorrin_3B_C17_MT"/>
    <property type="match status" value="1"/>
</dbReference>
<comment type="similarity">
    <text evidence="2 7">Belongs to the precorrin methyltransferase family.</text>
</comment>
<dbReference type="EMBL" id="FNWJ01000001">
    <property type="protein sequence ID" value="SEH12848.1"/>
    <property type="molecule type" value="Genomic_DNA"/>
</dbReference>
<reference evidence="10" key="1">
    <citation type="submission" date="2016-10" db="EMBL/GenBank/DDBJ databases">
        <authorList>
            <person name="Varghese N."/>
            <person name="Submissions S."/>
        </authorList>
    </citation>
    <scope>NUCLEOTIDE SEQUENCE [LARGE SCALE GENOMIC DNA]</scope>
    <source>
        <strain evidence="10">ATCC 35263</strain>
    </source>
</reference>
<accession>A0A1H6FRQ8</accession>
<organism evidence="9 10">
    <name type="scientific">Thermoleophilum album</name>
    <dbReference type="NCBI Taxonomy" id="29539"/>
    <lineage>
        <taxon>Bacteria</taxon>
        <taxon>Bacillati</taxon>
        <taxon>Actinomycetota</taxon>
        <taxon>Thermoleophilia</taxon>
        <taxon>Thermoleophilales</taxon>
        <taxon>Thermoleophilaceae</taxon>
        <taxon>Thermoleophilum</taxon>
    </lineage>
</organism>